<dbReference type="Proteomes" id="UP001500582">
    <property type="component" value="Unassembled WGS sequence"/>
</dbReference>
<evidence type="ECO:0000256" key="1">
    <source>
        <dbReference type="SAM" id="Phobius"/>
    </source>
</evidence>
<comment type="caution">
    <text evidence="2">The sequence shown here is derived from an EMBL/GenBank/DDBJ whole genome shotgun (WGS) entry which is preliminary data.</text>
</comment>
<feature type="transmembrane region" description="Helical" evidence="1">
    <location>
        <begin position="265"/>
        <end position="289"/>
    </location>
</feature>
<keyword evidence="1" id="KW-1133">Transmembrane helix</keyword>
<feature type="transmembrane region" description="Helical" evidence="1">
    <location>
        <begin position="238"/>
        <end position="259"/>
    </location>
</feature>
<name>A0ABP8GM34_9SPHI</name>
<evidence type="ECO:0000313" key="3">
    <source>
        <dbReference type="Proteomes" id="UP001500582"/>
    </source>
</evidence>
<feature type="transmembrane region" description="Helical" evidence="1">
    <location>
        <begin position="82"/>
        <end position="103"/>
    </location>
</feature>
<dbReference type="EMBL" id="BAABFT010000007">
    <property type="protein sequence ID" value="GAA4326507.1"/>
    <property type="molecule type" value="Genomic_DNA"/>
</dbReference>
<keyword evidence="1" id="KW-0812">Transmembrane</keyword>
<feature type="transmembrane region" description="Helical" evidence="1">
    <location>
        <begin position="50"/>
        <end position="70"/>
    </location>
</feature>
<evidence type="ECO:0000313" key="2">
    <source>
        <dbReference type="EMBL" id="GAA4326507.1"/>
    </source>
</evidence>
<accession>A0ABP8GM34</accession>
<protein>
    <recommendedName>
        <fullName evidence="4">Spore germination protein</fullName>
    </recommendedName>
</protein>
<gene>
    <name evidence="2" type="ORF">GCM10023149_29380</name>
</gene>
<proteinExistence type="predicted"/>
<feature type="transmembrane region" description="Helical" evidence="1">
    <location>
        <begin position="123"/>
        <end position="142"/>
    </location>
</feature>
<organism evidence="2 3">
    <name type="scientific">Mucilaginibacter gynuensis</name>
    <dbReference type="NCBI Taxonomy" id="1302236"/>
    <lineage>
        <taxon>Bacteria</taxon>
        <taxon>Pseudomonadati</taxon>
        <taxon>Bacteroidota</taxon>
        <taxon>Sphingobacteriia</taxon>
        <taxon>Sphingobacteriales</taxon>
        <taxon>Sphingobacteriaceae</taxon>
        <taxon>Mucilaginibacter</taxon>
    </lineage>
</organism>
<feature type="transmembrane region" description="Helical" evidence="1">
    <location>
        <begin position="154"/>
        <end position="179"/>
    </location>
</feature>
<dbReference type="RefSeq" id="WP_345211867.1">
    <property type="nucleotide sequence ID" value="NZ_BAABFT010000007.1"/>
</dbReference>
<evidence type="ECO:0008006" key="4">
    <source>
        <dbReference type="Google" id="ProtNLM"/>
    </source>
</evidence>
<feature type="transmembrane region" description="Helical" evidence="1">
    <location>
        <begin position="26"/>
        <end position="44"/>
    </location>
</feature>
<reference evidence="3" key="1">
    <citation type="journal article" date="2019" name="Int. J. Syst. Evol. Microbiol.">
        <title>The Global Catalogue of Microorganisms (GCM) 10K type strain sequencing project: providing services to taxonomists for standard genome sequencing and annotation.</title>
        <authorList>
            <consortium name="The Broad Institute Genomics Platform"/>
            <consortium name="The Broad Institute Genome Sequencing Center for Infectious Disease"/>
            <person name="Wu L."/>
            <person name="Ma J."/>
        </authorList>
    </citation>
    <scope>NUCLEOTIDE SEQUENCE [LARGE SCALE GENOMIC DNA]</scope>
    <source>
        <strain evidence="3">JCM 17705</strain>
    </source>
</reference>
<feature type="transmembrane region" description="Helical" evidence="1">
    <location>
        <begin position="204"/>
        <end position="226"/>
    </location>
</feature>
<keyword evidence="3" id="KW-1185">Reference proteome</keyword>
<keyword evidence="1" id="KW-0472">Membrane</keyword>
<sequence>MALIHLKFIALVFTYMTMDRLQKSGLIYLYLLPLLVAIIGFGIGQVSYLIYIPLWLINTGILAAAVWRLIRPGQAGRKYNIRAWAAAGVLLIIPWLLFSIFAGMGPLPATMAAWLAYATEQQARYSILIGGGIIALMGFALLKAKLQEQGEQTFSMLAFAAMSLAIPLFIINMAFWGYYLTSVFRYLVTLPTGEKPAWYPPVKALFYVISVVEVALIYLSALLLAISLKRAGVLSLRACRWYIVFALTGIVLAVLPPFLPEPFGTLGYLAAIPAIPFIMPYLIGVRLLVFSRMARD</sequence>